<reference evidence="1" key="2">
    <citation type="journal article" date="2015" name="Fish Shellfish Immunol.">
        <title>Early steps in the European eel (Anguilla anguilla)-Vibrio vulnificus interaction in the gills: Role of the RtxA13 toxin.</title>
        <authorList>
            <person name="Callol A."/>
            <person name="Pajuelo D."/>
            <person name="Ebbesson L."/>
            <person name="Teles M."/>
            <person name="MacKenzie S."/>
            <person name="Amaro C."/>
        </authorList>
    </citation>
    <scope>NUCLEOTIDE SEQUENCE</scope>
</reference>
<evidence type="ECO:0000313" key="1">
    <source>
        <dbReference type="EMBL" id="JAH89283.1"/>
    </source>
</evidence>
<name>A0A0E9WIJ8_ANGAN</name>
<proteinExistence type="predicted"/>
<organism evidence="1">
    <name type="scientific">Anguilla anguilla</name>
    <name type="common">European freshwater eel</name>
    <name type="synonym">Muraena anguilla</name>
    <dbReference type="NCBI Taxonomy" id="7936"/>
    <lineage>
        <taxon>Eukaryota</taxon>
        <taxon>Metazoa</taxon>
        <taxon>Chordata</taxon>
        <taxon>Craniata</taxon>
        <taxon>Vertebrata</taxon>
        <taxon>Euteleostomi</taxon>
        <taxon>Actinopterygii</taxon>
        <taxon>Neopterygii</taxon>
        <taxon>Teleostei</taxon>
        <taxon>Anguilliformes</taxon>
        <taxon>Anguillidae</taxon>
        <taxon>Anguilla</taxon>
    </lineage>
</organism>
<dbReference type="AlphaFoldDB" id="A0A0E9WIJ8"/>
<reference evidence="1" key="1">
    <citation type="submission" date="2014-11" db="EMBL/GenBank/DDBJ databases">
        <authorList>
            <person name="Amaro Gonzalez C."/>
        </authorList>
    </citation>
    <scope>NUCLEOTIDE SEQUENCE</scope>
</reference>
<accession>A0A0E9WIJ8</accession>
<dbReference type="EMBL" id="GBXM01019294">
    <property type="protein sequence ID" value="JAH89283.1"/>
    <property type="molecule type" value="Transcribed_RNA"/>
</dbReference>
<sequence>MQVYLRASKQEINTYIIRIIINTMEIIYSKQFKDPRIAKGRFGAKVIFFIVFVKG</sequence>
<protein>
    <submittedName>
        <fullName evidence="1">Uncharacterized protein</fullName>
    </submittedName>
</protein>